<comment type="caution">
    <text evidence="10">The sequence shown here is derived from an EMBL/GenBank/DDBJ whole genome shotgun (WGS) entry which is preliminary data.</text>
</comment>
<proteinExistence type="predicted"/>
<sequence>MATLTGLINGATMVAGALAIGWATDHVVLPALNADSVPSGAWWTAAALILGVSAVRWSTIFLRGLATGRVQYRAQAETRRAVVHRYLVLDQQWHRDRRPGRLLAHAVSDVDALWSPMQFAYFAFGMVFMLLLALTELFFRDLALGLIGLALVVLVLGLNVVHQRLLAPRARDAQQARGVVGGVAHESIEGDAVVRSLGLADVEDQRFAPGVERLRRADLRMAGISSVFDPVLELLPTAAVLVVLAVGSPRVQSGTLSVGDLVGVVYLLITVAIPLNVISRFLSMLPMAAAGHERVQSVLRSQDLSPYGGERLTGDRPLRVELRGAGITRSGRRLLRDAGLTLEPGTTTVVVGAVGAGKSTLLDLAGGQGHPSAGAVLFDGVDVRDLAAGVVPSTVAVVSQNAFLFAEPIRDNLMLDRSYDDSKLWAALRVAAADDFVRDLPYGLDTVVGERGATLSGGQRQRLCIARAVLREPRLLVLDDATSALDSRVERQVLDGLAAAGGPTVLLATNRPRAVGRADRVVLVSAGRIAAAGTAAELLAVDEYRRIITAYENAPASAPTGGEGA</sequence>
<dbReference type="Gene3D" id="3.40.50.300">
    <property type="entry name" value="P-loop containing nucleotide triphosphate hydrolases"/>
    <property type="match status" value="1"/>
</dbReference>
<keyword evidence="4" id="KW-0067">ATP-binding</keyword>
<dbReference type="GO" id="GO:0016887">
    <property type="term" value="F:ATP hydrolysis activity"/>
    <property type="evidence" value="ECO:0007669"/>
    <property type="project" value="InterPro"/>
</dbReference>
<gene>
    <name evidence="10" type="ORF">BKA14_003131</name>
</gene>
<keyword evidence="11" id="KW-1185">Reference proteome</keyword>
<dbReference type="SMART" id="SM00382">
    <property type="entry name" value="AAA"/>
    <property type="match status" value="1"/>
</dbReference>
<dbReference type="InterPro" id="IPR003439">
    <property type="entry name" value="ABC_transporter-like_ATP-bd"/>
</dbReference>
<keyword evidence="2 7" id="KW-0812">Transmembrane</keyword>
<name>A0A7W7CQV1_9ACTN</name>
<feature type="transmembrane region" description="Helical" evidence="7">
    <location>
        <begin position="41"/>
        <end position="62"/>
    </location>
</feature>
<dbReference type="EMBL" id="JACHMF010000001">
    <property type="protein sequence ID" value="MBB4692983.1"/>
    <property type="molecule type" value="Genomic_DNA"/>
</dbReference>
<dbReference type="InterPro" id="IPR039421">
    <property type="entry name" value="Type_1_exporter"/>
</dbReference>
<feature type="transmembrane region" description="Helical" evidence="7">
    <location>
        <begin position="258"/>
        <end position="278"/>
    </location>
</feature>
<dbReference type="PANTHER" id="PTHR24221:SF654">
    <property type="entry name" value="ATP-BINDING CASSETTE SUB-FAMILY B MEMBER 6"/>
    <property type="match status" value="1"/>
</dbReference>
<dbReference type="GO" id="GO:0005524">
    <property type="term" value="F:ATP binding"/>
    <property type="evidence" value="ECO:0007669"/>
    <property type="project" value="UniProtKB-KW"/>
</dbReference>
<reference evidence="10 11" key="1">
    <citation type="submission" date="2020-08" db="EMBL/GenBank/DDBJ databases">
        <title>Sequencing the genomes of 1000 actinobacteria strains.</title>
        <authorList>
            <person name="Klenk H.-P."/>
        </authorList>
    </citation>
    <scope>NUCLEOTIDE SEQUENCE [LARGE SCALE GENOMIC DNA]</scope>
    <source>
        <strain evidence="10 11">DSM 45518</strain>
    </source>
</reference>
<dbReference type="Pfam" id="PF00005">
    <property type="entry name" value="ABC_tran"/>
    <property type="match status" value="1"/>
</dbReference>
<dbReference type="InterPro" id="IPR011527">
    <property type="entry name" value="ABC1_TM_dom"/>
</dbReference>
<feature type="transmembrane region" description="Helical" evidence="7">
    <location>
        <begin position="222"/>
        <end position="246"/>
    </location>
</feature>
<dbReference type="SUPFAM" id="SSF90123">
    <property type="entry name" value="ABC transporter transmembrane region"/>
    <property type="match status" value="1"/>
</dbReference>
<dbReference type="RefSeq" id="WP_203722533.1">
    <property type="nucleotide sequence ID" value="NZ_BOMC01000061.1"/>
</dbReference>
<keyword evidence="6 7" id="KW-0472">Membrane</keyword>
<dbReference type="Gene3D" id="1.20.1560.10">
    <property type="entry name" value="ABC transporter type 1, transmembrane domain"/>
    <property type="match status" value="1"/>
</dbReference>
<evidence type="ECO:0000259" key="9">
    <source>
        <dbReference type="PROSITE" id="PS50929"/>
    </source>
</evidence>
<dbReference type="GO" id="GO:0140359">
    <property type="term" value="F:ABC-type transporter activity"/>
    <property type="evidence" value="ECO:0007669"/>
    <property type="project" value="InterPro"/>
</dbReference>
<dbReference type="SUPFAM" id="SSF52540">
    <property type="entry name" value="P-loop containing nucleoside triphosphate hydrolases"/>
    <property type="match status" value="1"/>
</dbReference>
<keyword evidence="3" id="KW-0547">Nucleotide-binding</keyword>
<keyword evidence="5 7" id="KW-1133">Transmembrane helix</keyword>
<dbReference type="PROSITE" id="PS00211">
    <property type="entry name" value="ABC_TRANSPORTER_1"/>
    <property type="match status" value="1"/>
</dbReference>
<feature type="transmembrane region" description="Helical" evidence="7">
    <location>
        <begin position="119"/>
        <end position="138"/>
    </location>
</feature>
<dbReference type="InterPro" id="IPR003593">
    <property type="entry name" value="AAA+_ATPase"/>
</dbReference>
<dbReference type="Pfam" id="PF00664">
    <property type="entry name" value="ABC_membrane"/>
    <property type="match status" value="1"/>
</dbReference>
<evidence type="ECO:0000256" key="4">
    <source>
        <dbReference type="ARBA" id="ARBA00022840"/>
    </source>
</evidence>
<dbReference type="GO" id="GO:0034040">
    <property type="term" value="F:ATPase-coupled lipid transmembrane transporter activity"/>
    <property type="evidence" value="ECO:0007669"/>
    <property type="project" value="TreeGrafter"/>
</dbReference>
<organism evidence="10 11">
    <name type="scientific">Paractinoplanes abujensis</name>
    <dbReference type="NCBI Taxonomy" id="882441"/>
    <lineage>
        <taxon>Bacteria</taxon>
        <taxon>Bacillati</taxon>
        <taxon>Actinomycetota</taxon>
        <taxon>Actinomycetes</taxon>
        <taxon>Micromonosporales</taxon>
        <taxon>Micromonosporaceae</taxon>
        <taxon>Paractinoplanes</taxon>
    </lineage>
</organism>
<evidence type="ECO:0000256" key="6">
    <source>
        <dbReference type="ARBA" id="ARBA00023136"/>
    </source>
</evidence>
<evidence type="ECO:0000259" key="8">
    <source>
        <dbReference type="PROSITE" id="PS50893"/>
    </source>
</evidence>
<evidence type="ECO:0000256" key="7">
    <source>
        <dbReference type="SAM" id="Phobius"/>
    </source>
</evidence>
<evidence type="ECO:0000313" key="10">
    <source>
        <dbReference type="EMBL" id="MBB4692983.1"/>
    </source>
</evidence>
<evidence type="ECO:0000256" key="5">
    <source>
        <dbReference type="ARBA" id="ARBA00022989"/>
    </source>
</evidence>
<dbReference type="PANTHER" id="PTHR24221">
    <property type="entry name" value="ATP-BINDING CASSETTE SUB-FAMILY B"/>
    <property type="match status" value="1"/>
</dbReference>
<evidence type="ECO:0000256" key="1">
    <source>
        <dbReference type="ARBA" id="ARBA00004651"/>
    </source>
</evidence>
<dbReference type="InterPro" id="IPR036640">
    <property type="entry name" value="ABC1_TM_sf"/>
</dbReference>
<dbReference type="PROSITE" id="PS50929">
    <property type="entry name" value="ABC_TM1F"/>
    <property type="match status" value="1"/>
</dbReference>
<feature type="transmembrane region" description="Helical" evidence="7">
    <location>
        <begin position="144"/>
        <end position="161"/>
    </location>
</feature>
<feature type="transmembrane region" description="Helical" evidence="7">
    <location>
        <begin position="7"/>
        <end position="29"/>
    </location>
</feature>
<accession>A0A7W7CQV1</accession>
<protein>
    <submittedName>
        <fullName evidence="10">ABC-type multidrug transport system fused ATPase/permease subunit</fullName>
    </submittedName>
</protein>
<evidence type="ECO:0000256" key="3">
    <source>
        <dbReference type="ARBA" id="ARBA00022741"/>
    </source>
</evidence>
<evidence type="ECO:0000256" key="2">
    <source>
        <dbReference type="ARBA" id="ARBA00022692"/>
    </source>
</evidence>
<feature type="domain" description="ABC transmembrane type-1" evidence="9">
    <location>
        <begin position="1"/>
        <end position="287"/>
    </location>
</feature>
<dbReference type="InterPro" id="IPR027417">
    <property type="entry name" value="P-loop_NTPase"/>
</dbReference>
<dbReference type="Proteomes" id="UP000542742">
    <property type="component" value="Unassembled WGS sequence"/>
</dbReference>
<dbReference type="AlphaFoldDB" id="A0A7W7CQV1"/>
<dbReference type="PROSITE" id="PS50893">
    <property type="entry name" value="ABC_TRANSPORTER_2"/>
    <property type="match status" value="1"/>
</dbReference>
<feature type="domain" description="ABC transporter" evidence="8">
    <location>
        <begin position="299"/>
        <end position="551"/>
    </location>
</feature>
<dbReference type="GO" id="GO:0005886">
    <property type="term" value="C:plasma membrane"/>
    <property type="evidence" value="ECO:0007669"/>
    <property type="project" value="UniProtKB-SubCell"/>
</dbReference>
<comment type="subcellular location">
    <subcellularLocation>
        <location evidence="1">Cell membrane</location>
        <topology evidence="1">Multi-pass membrane protein</topology>
    </subcellularLocation>
</comment>
<evidence type="ECO:0000313" key="11">
    <source>
        <dbReference type="Proteomes" id="UP000542742"/>
    </source>
</evidence>
<dbReference type="InterPro" id="IPR017871">
    <property type="entry name" value="ABC_transporter-like_CS"/>
</dbReference>